<evidence type="ECO:0000313" key="10">
    <source>
        <dbReference type="Proteomes" id="UP000078237"/>
    </source>
</evidence>
<dbReference type="GO" id="GO:0043386">
    <property type="term" value="P:mycotoxin biosynthetic process"/>
    <property type="evidence" value="ECO:0007669"/>
    <property type="project" value="InterPro"/>
</dbReference>
<evidence type="ECO:0000256" key="7">
    <source>
        <dbReference type="ARBA" id="ARBA00023180"/>
    </source>
</evidence>
<evidence type="ECO:0000256" key="6">
    <source>
        <dbReference type="ARBA" id="ARBA00023136"/>
    </source>
</evidence>
<gene>
    <name evidence="9" type="ORF">MMYC01_202790</name>
</gene>
<organism evidence="9 10">
    <name type="scientific">Madurella mycetomatis</name>
    <dbReference type="NCBI Taxonomy" id="100816"/>
    <lineage>
        <taxon>Eukaryota</taxon>
        <taxon>Fungi</taxon>
        <taxon>Dikarya</taxon>
        <taxon>Ascomycota</taxon>
        <taxon>Pezizomycotina</taxon>
        <taxon>Sordariomycetes</taxon>
        <taxon>Sordariomycetidae</taxon>
        <taxon>Sordariales</taxon>
        <taxon>Sordariales incertae sedis</taxon>
        <taxon>Madurella</taxon>
    </lineage>
</organism>
<evidence type="ECO:0000313" key="9">
    <source>
        <dbReference type="EMBL" id="KXX81089.1"/>
    </source>
</evidence>
<protein>
    <submittedName>
        <fullName evidence="9">Uncharacterized protein</fullName>
    </submittedName>
</protein>
<keyword evidence="3" id="KW-0812">Transmembrane</keyword>
<dbReference type="AlphaFoldDB" id="A0A175WC67"/>
<keyword evidence="7" id="KW-0325">Glycoprotein</keyword>
<evidence type="ECO:0000256" key="8">
    <source>
        <dbReference type="ARBA" id="ARBA00035112"/>
    </source>
</evidence>
<dbReference type="Proteomes" id="UP000078237">
    <property type="component" value="Unassembled WGS sequence"/>
</dbReference>
<keyword evidence="4" id="KW-1133">Transmembrane helix</keyword>
<evidence type="ECO:0000256" key="4">
    <source>
        <dbReference type="ARBA" id="ARBA00022989"/>
    </source>
</evidence>
<evidence type="ECO:0000256" key="5">
    <source>
        <dbReference type="ARBA" id="ARBA00023026"/>
    </source>
</evidence>
<evidence type="ECO:0000256" key="2">
    <source>
        <dbReference type="ARBA" id="ARBA00004685"/>
    </source>
</evidence>
<dbReference type="EMBL" id="LCTW02000043">
    <property type="protein sequence ID" value="KXX81089.1"/>
    <property type="molecule type" value="Genomic_DNA"/>
</dbReference>
<dbReference type="STRING" id="100816.A0A175WC67"/>
<keyword evidence="6" id="KW-0472">Membrane</keyword>
<accession>A0A175WC67</accession>
<comment type="pathway">
    <text evidence="2">Mycotoxin biosynthesis.</text>
</comment>
<dbReference type="PANTHER" id="PTHR33365">
    <property type="entry name" value="YALI0B05434P"/>
    <property type="match status" value="1"/>
</dbReference>
<keyword evidence="5" id="KW-0843">Virulence</keyword>
<comment type="subcellular location">
    <subcellularLocation>
        <location evidence="1">Membrane</location>
        <topology evidence="1">Single-pass membrane protein</topology>
    </subcellularLocation>
</comment>
<name>A0A175WC67_9PEZI</name>
<dbReference type="OrthoDB" id="3687641at2759"/>
<proteinExistence type="inferred from homology"/>
<dbReference type="VEuPathDB" id="FungiDB:MMYC01_202790"/>
<dbReference type="Pfam" id="PF11807">
    <property type="entry name" value="UstYa"/>
    <property type="match status" value="1"/>
</dbReference>
<dbReference type="PANTHER" id="PTHR33365:SF4">
    <property type="entry name" value="CYCLOCHLOROTINE BIOSYNTHESIS PROTEIN O"/>
    <property type="match status" value="1"/>
</dbReference>
<dbReference type="GO" id="GO:0016020">
    <property type="term" value="C:membrane"/>
    <property type="evidence" value="ECO:0007669"/>
    <property type="project" value="UniProtKB-SubCell"/>
</dbReference>
<dbReference type="InterPro" id="IPR021765">
    <property type="entry name" value="UstYa-like"/>
</dbReference>
<keyword evidence="10" id="KW-1185">Reference proteome</keyword>
<sequence length="193" mass="22414">MSSWSPAWGEIEYKWETFQNGFSQESIYRGEPTEELEFAWDALLQRNPIAIPRDKVANFQRGERDFVAGQGAHQDSVLAYLDVFRNLACLNLLRQHTYREERDYSYLEAFLGSEEAIMMRVDGCVQRLREVLMCSGDATPYLIMVTPHKKLKEAPDFNTLHYCRNFDRILAWTKRNGVDFDAVLPSLHALTPE</sequence>
<comment type="caution">
    <text evidence="9">The sequence shown here is derived from an EMBL/GenBank/DDBJ whole genome shotgun (WGS) entry which is preliminary data.</text>
</comment>
<reference evidence="9 10" key="1">
    <citation type="journal article" date="2016" name="Genome Announc.">
        <title>Genome Sequence of Madurella mycetomatis mm55, Isolated from a Human Mycetoma Case in Sudan.</title>
        <authorList>
            <person name="Smit S."/>
            <person name="Derks M.F."/>
            <person name="Bervoets S."/>
            <person name="Fahal A."/>
            <person name="van Leeuwen W."/>
            <person name="van Belkum A."/>
            <person name="van de Sande W.W."/>
        </authorList>
    </citation>
    <scope>NUCLEOTIDE SEQUENCE [LARGE SCALE GENOMIC DNA]</scope>
    <source>
        <strain evidence="10">mm55</strain>
    </source>
</reference>
<evidence type="ECO:0000256" key="1">
    <source>
        <dbReference type="ARBA" id="ARBA00004167"/>
    </source>
</evidence>
<evidence type="ECO:0000256" key="3">
    <source>
        <dbReference type="ARBA" id="ARBA00022692"/>
    </source>
</evidence>
<comment type="similarity">
    <text evidence="8">Belongs to the ustYa family.</text>
</comment>